<dbReference type="RefSeq" id="WP_111513564.1">
    <property type="nucleotide sequence ID" value="NZ_QFYR01000001.1"/>
</dbReference>
<dbReference type="Proteomes" id="UP000249725">
    <property type="component" value="Unassembled WGS sequence"/>
</dbReference>
<dbReference type="Gene3D" id="3.40.50.720">
    <property type="entry name" value="NAD(P)-binding Rossmann-like Domain"/>
    <property type="match status" value="1"/>
</dbReference>
<dbReference type="SUPFAM" id="SSF51735">
    <property type="entry name" value="NAD(P)-binding Rossmann-fold domains"/>
    <property type="match status" value="1"/>
</dbReference>
<comment type="similarity">
    <text evidence="1">Belongs to the Gfo/Idh/MocA family.</text>
</comment>
<evidence type="ECO:0000313" key="5">
    <source>
        <dbReference type="EMBL" id="RAK57112.1"/>
    </source>
</evidence>
<feature type="domain" description="GFO/IDH/MocA-like oxidoreductase" evidence="4">
    <location>
        <begin position="128"/>
        <end position="245"/>
    </location>
</feature>
<organism evidence="5 6">
    <name type="scientific">Phenylobacterium deserti</name>
    <dbReference type="NCBI Taxonomy" id="1914756"/>
    <lineage>
        <taxon>Bacteria</taxon>
        <taxon>Pseudomonadati</taxon>
        <taxon>Pseudomonadota</taxon>
        <taxon>Alphaproteobacteria</taxon>
        <taxon>Caulobacterales</taxon>
        <taxon>Caulobacteraceae</taxon>
        <taxon>Phenylobacterium</taxon>
    </lineage>
</organism>
<dbReference type="InterPro" id="IPR000683">
    <property type="entry name" value="Gfo/Idh/MocA-like_OxRdtase_N"/>
</dbReference>
<dbReference type="Pfam" id="PF01408">
    <property type="entry name" value="GFO_IDH_MocA"/>
    <property type="match status" value="1"/>
</dbReference>
<dbReference type="InterPro" id="IPR036291">
    <property type="entry name" value="NAD(P)-bd_dom_sf"/>
</dbReference>
<protein>
    <submittedName>
        <fullName evidence="5">Oxidoreductase</fullName>
    </submittedName>
</protein>
<dbReference type="Pfam" id="PF22725">
    <property type="entry name" value="GFO_IDH_MocA_C3"/>
    <property type="match status" value="1"/>
</dbReference>
<evidence type="ECO:0000259" key="3">
    <source>
        <dbReference type="Pfam" id="PF01408"/>
    </source>
</evidence>
<dbReference type="InterPro" id="IPR055170">
    <property type="entry name" value="GFO_IDH_MocA-like_dom"/>
</dbReference>
<dbReference type="SUPFAM" id="SSF55347">
    <property type="entry name" value="Glyceraldehyde-3-phosphate dehydrogenase-like, C-terminal domain"/>
    <property type="match status" value="1"/>
</dbReference>
<evidence type="ECO:0000256" key="1">
    <source>
        <dbReference type="ARBA" id="ARBA00010928"/>
    </source>
</evidence>
<dbReference type="GO" id="GO:0016491">
    <property type="term" value="F:oxidoreductase activity"/>
    <property type="evidence" value="ECO:0007669"/>
    <property type="project" value="UniProtKB-KW"/>
</dbReference>
<gene>
    <name evidence="5" type="ORF">DJ018_03915</name>
</gene>
<dbReference type="PANTHER" id="PTHR43708:SF5">
    <property type="entry name" value="CONSERVED EXPRESSED OXIDOREDUCTASE (EUROFUNG)-RELATED"/>
    <property type="match status" value="1"/>
</dbReference>
<evidence type="ECO:0000313" key="6">
    <source>
        <dbReference type="Proteomes" id="UP000249725"/>
    </source>
</evidence>
<evidence type="ECO:0000256" key="2">
    <source>
        <dbReference type="ARBA" id="ARBA00023002"/>
    </source>
</evidence>
<dbReference type="Gene3D" id="3.30.360.10">
    <property type="entry name" value="Dihydrodipicolinate Reductase, domain 2"/>
    <property type="match status" value="1"/>
</dbReference>
<dbReference type="EMBL" id="QFYR01000001">
    <property type="protein sequence ID" value="RAK57112.1"/>
    <property type="molecule type" value="Genomic_DNA"/>
</dbReference>
<dbReference type="OrthoDB" id="9792935at2"/>
<proteinExistence type="inferred from homology"/>
<comment type="caution">
    <text evidence="5">The sequence shown here is derived from an EMBL/GenBank/DDBJ whole genome shotgun (WGS) entry which is preliminary data.</text>
</comment>
<dbReference type="AlphaFoldDB" id="A0A328AQ09"/>
<feature type="domain" description="Gfo/Idh/MocA-like oxidoreductase N-terminal" evidence="3">
    <location>
        <begin position="6"/>
        <end position="119"/>
    </location>
</feature>
<accession>A0A328AQ09</accession>
<dbReference type="InterPro" id="IPR051317">
    <property type="entry name" value="Gfo/Idh/MocA_oxidoreduct"/>
</dbReference>
<dbReference type="GO" id="GO:0000166">
    <property type="term" value="F:nucleotide binding"/>
    <property type="evidence" value="ECO:0007669"/>
    <property type="project" value="InterPro"/>
</dbReference>
<keyword evidence="6" id="KW-1185">Reference proteome</keyword>
<dbReference type="PANTHER" id="PTHR43708">
    <property type="entry name" value="CONSERVED EXPRESSED OXIDOREDUCTASE (EUROFUNG)"/>
    <property type="match status" value="1"/>
</dbReference>
<evidence type="ECO:0000259" key="4">
    <source>
        <dbReference type="Pfam" id="PF22725"/>
    </source>
</evidence>
<sequence length="335" mass="36074">MSNDPIRVGLIGHGLAGGIIHAPLIEAAGDFRITAVATSRDISARRDRPRRGDPADVVQADDVDLVVVASPNETHVPLATAALQAGKHVVLDKPFALSVADADALIALAAENRRVLTIFHNRREDGDFRAVREKIASGALGEVGLFEARWDRFRPEAAPAWRNSTQPGSGMLWDLGPHLIDQVLQLFGSPDWMRADRATQRDGAVADDYFELTFAYGRMRAIVSSCSVVAAPRPRFSAHGTKASLLTHGIDPIEALLRQGGHPADADFRERLPAIPATLATPNGQELLDIAAGDWVDFYRKTAAAVRGEGPPPVEASEAREVIAMIEQAFAQVRG</sequence>
<keyword evidence="2" id="KW-0560">Oxidoreductase</keyword>
<name>A0A328AQ09_9CAUL</name>
<reference evidence="6" key="1">
    <citation type="submission" date="2018-05" db="EMBL/GenBank/DDBJ databases">
        <authorList>
            <person name="Li X."/>
        </authorList>
    </citation>
    <scope>NUCLEOTIDE SEQUENCE [LARGE SCALE GENOMIC DNA]</scope>
    <source>
        <strain evidence="6">YIM 73061</strain>
    </source>
</reference>